<keyword evidence="11" id="KW-1185">Reference proteome</keyword>
<feature type="disulfide bond" evidence="6">
    <location>
        <begin position="761"/>
        <end position="766"/>
    </location>
</feature>
<dbReference type="Gene3D" id="3.80.10.10">
    <property type="entry name" value="Ribonuclease Inhibitor"/>
    <property type="match status" value="1"/>
</dbReference>
<dbReference type="FunFam" id="2.40.70.10:FF:000115">
    <property type="entry name" value="Lysosomal aspartic protease"/>
    <property type="match status" value="1"/>
</dbReference>
<dbReference type="InterPro" id="IPR032675">
    <property type="entry name" value="LRR_dom_sf"/>
</dbReference>
<feature type="transmembrane region" description="Helical" evidence="8">
    <location>
        <begin position="154"/>
        <end position="172"/>
    </location>
</feature>
<dbReference type="SUPFAM" id="SSF50630">
    <property type="entry name" value="Acid proteases"/>
    <property type="match status" value="1"/>
</dbReference>
<comment type="caution">
    <text evidence="10">The sequence shown here is derived from an EMBL/GenBank/DDBJ whole genome shotgun (WGS) entry which is preliminary data.</text>
</comment>
<dbReference type="PRINTS" id="PR00792">
    <property type="entry name" value="PEPSIN"/>
</dbReference>
<evidence type="ECO:0000313" key="10">
    <source>
        <dbReference type="EMBL" id="CAE7022908.1"/>
    </source>
</evidence>
<dbReference type="InterPro" id="IPR001969">
    <property type="entry name" value="Aspartic_peptidase_AS"/>
</dbReference>
<dbReference type="SMART" id="SM00368">
    <property type="entry name" value="LRR_RI"/>
    <property type="match status" value="6"/>
</dbReference>
<feature type="disulfide bond" evidence="6">
    <location>
        <begin position="941"/>
        <end position="948"/>
    </location>
</feature>
<accession>A0A812I7X6</accession>
<evidence type="ECO:0000256" key="5">
    <source>
        <dbReference type="PIRSR" id="PIRSR601461-1"/>
    </source>
</evidence>
<dbReference type="InterPro" id="IPR021109">
    <property type="entry name" value="Peptidase_aspartic_dom_sf"/>
</dbReference>
<keyword evidence="2 7" id="KW-0645">Protease</keyword>
<organism evidence="10 11">
    <name type="scientific">Symbiodinium natans</name>
    <dbReference type="NCBI Taxonomy" id="878477"/>
    <lineage>
        <taxon>Eukaryota</taxon>
        <taxon>Sar</taxon>
        <taxon>Alveolata</taxon>
        <taxon>Dinophyceae</taxon>
        <taxon>Suessiales</taxon>
        <taxon>Symbiodiniaceae</taxon>
        <taxon>Symbiodinium</taxon>
    </lineage>
</organism>
<protein>
    <submittedName>
        <fullName evidence="10">Ctse-b protein</fullName>
    </submittedName>
</protein>
<feature type="transmembrane region" description="Helical" evidence="8">
    <location>
        <begin position="42"/>
        <end position="60"/>
    </location>
</feature>
<dbReference type="PROSITE" id="PS51767">
    <property type="entry name" value="PEPTIDASE_A1"/>
    <property type="match status" value="1"/>
</dbReference>
<feature type="disulfide bond" evidence="6">
    <location>
        <begin position="980"/>
        <end position="1018"/>
    </location>
</feature>
<keyword evidence="8" id="KW-0812">Transmembrane</keyword>
<feature type="transmembrane region" description="Helical" evidence="8">
    <location>
        <begin position="80"/>
        <end position="101"/>
    </location>
</feature>
<evidence type="ECO:0000256" key="2">
    <source>
        <dbReference type="ARBA" id="ARBA00022670"/>
    </source>
</evidence>
<dbReference type="OrthoDB" id="771136at2759"/>
<evidence type="ECO:0000256" key="6">
    <source>
        <dbReference type="PIRSR" id="PIRSR601461-2"/>
    </source>
</evidence>
<dbReference type="PANTHER" id="PTHR47966:SF51">
    <property type="entry name" value="BETA-SITE APP-CLEAVING ENZYME, ISOFORM A-RELATED"/>
    <property type="match status" value="1"/>
</dbReference>
<keyword evidence="6" id="KW-1015">Disulfide bond</keyword>
<dbReference type="Proteomes" id="UP000604046">
    <property type="component" value="Unassembled WGS sequence"/>
</dbReference>
<proteinExistence type="inferred from homology"/>
<keyword evidence="8" id="KW-1133">Transmembrane helix</keyword>
<keyword evidence="3 7" id="KW-0064">Aspartyl protease</keyword>
<evidence type="ECO:0000256" key="4">
    <source>
        <dbReference type="ARBA" id="ARBA00022801"/>
    </source>
</evidence>
<evidence type="ECO:0000259" key="9">
    <source>
        <dbReference type="PROSITE" id="PS51767"/>
    </source>
</evidence>
<keyword evidence="8" id="KW-0472">Membrane</keyword>
<dbReference type="InterPro" id="IPR001461">
    <property type="entry name" value="Aspartic_peptidase_A1"/>
</dbReference>
<evidence type="ECO:0000256" key="1">
    <source>
        <dbReference type="ARBA" id="ARBA00007447"/>
    </source>
</evidence>
<dbReference type="SUPFAM" id="SSF52047">
    <property type="entry name" value="RNI-like"/>
    <property type="match status" value="1"/>
</dbReference>
<feature type="domain" description="Peptidase A1" evidence="9">
    <location>
        <begin position="730"/>
        <end position="1057"/>
    </location>
</feature>
<dbReference type="PROSITE" id="PS00141">
    <property type="entry name" value="ASP_PROTEASE"/>
    <property type="match status" value="1"/>
</dbReference>
<gene>
    <name evidence="10" type="primary">ctse-b</name>
    <name evidence="10" type="ORF">SNAT2548_LOCUS2959</name>
</gene>
<dbReference type="PANTHER" id="PTHR47966">
    <property type="entry name" value="BETA-SITE APP-CLEAVING ENZYME, ISOFORM A-RELATED"/>
    <property type="match status" value="1"/>
</dbReference>
<evidence type="ECO:0000256" key="7">
    <source>
        <dbReference type="RuleBase" id="RU000454"/>
    </source>
</evidence>
<comment type="similarity">
    <text evidence="1 7">Belongs to the peptidase A1 family.</text>
</comment>
<dbReference type="GO" id="GO:0016485">
    <property type="term" value="P:protein processing"/>
    <property type="evidence" value="ECO:0007669"/>
    <property type="project" value="UniProtKB-ARBA"/>
</dbReference>
<evidence type="ECO:0000313" key="11">
    <source>
        <dbReference type="Proteomes" id="UP000604046"/>
    </source>
</evidence>
<reference evidence="10" key="1">
    <citation type="submission" date="2021-02" db="EMBL/GenBank/DDBJ databases">
        <authorList>
            <person name="Dougan E. K."/>
            <person name="Rhodes N."/>
            <person name="Thang M."/>
            <person name="Chan C."/>
        </authorList>
    </citation>
    <scope>NUCLEOTIDE SEQUENCE</scope>
</reference>
<sequence>MAPTWRGLAYASGSLAARYIVGDCITQRVLEQPQEKHDWRRTCLFGSFGATMGAPAYLFYAEFPSRVLVKLAEGRWMVAAMIGVDALIFMPLVYLPCFYTFREAIYNRHGSCGSLAAASFVYWSEHVLVDMRKRSVGALGHVHCDSAVEILSKFAVLSCAVWMQGPLLYYALLTVPDFRGQDGSVPGQWMVWPKSALAPSLAFVGILARPSVAKRSGSVYNVSTWYVYKVCSLFDGESADMAESLAMNGTLVAAKSALAMPWDLPVDMGLGLRKAQFFDSCLRADRSVEFPRRVTRGLPPVRTRESKLAAVAAKVQEVRLPGSPRLPEPVPTRITTTNITDAQDWVQKSITLVDGMTEIPAPLKQLDRHDRAMQDLVNQCRRVRLHPATTGIVRADGAEKLQLEYGFLTDERAEAMNDTLKASSEDVREARFRANGLSDFGAGQLLEALPSELESVDLSQNDLDHGTGWCRAFRRLTKLKSLTLSECRITDNTCLELLNDLVRCRSLTRIDISCNAISVGAAFQPLLKRFNYLEELDLHWNHFTGEGAVALIQGLMDNEKSGGRLRYVNLSWNPLGKFGAEDTCQMLVKYFRETTVLRHLDISRCDLSLACCRHLAEGLKENRSIVGLHVSGNEATVDAQGFLAGNLVGARGVNSHDDSSRGWGGSTGAWAWWVWACGLADEIHVPLVRKPRTASGIRSLHRRWQQLGAESAGDDVLPYVQIKDYQDSEYYGPVSIGTPDQKFTVIYDTGSSDLWVPSAKCISKACSKHNRYDSSKSSTYHPDGRRLILPYGSGVCAGTLIADNVNVGGIELSNATVGSIVLEPGQIWVESPFDGILGLAYPQIAMPVDPNNPVLPPFDLMMKKKLVKQGMFSFFLSTCRPPSGHGGSETCDGSKLTLGGFDESLFSGEITWVPTTFYQKMLGYWLVKADNFAVKGESLACTTPIIGCPMVVDTGTSVIAVPPLQFAKVNQTIGHLASDCSNVKSLPTLTFTFQGKAFSLEPDFYVLRGADDNGADECELGIQGVSAGVPGMWILGDPFLRKYYSIFDREQNRVGFATAKHGADEKIVHELQGVSKASLAIEEEDCNCWICHRWRETRLCYVPGISGPDVSDVWVFTSIDGFSTPLKLQRVGEEFVTYVMAAPGPLRCVFQAGTSLLCSRTAPEVDLKEMVAAMKGGLGVYSSTSISPVLGKDGPALRLRRARLPGESQAEDDEMPAPAADSAPLDVDVDTFSTIMVVARPADEPVCTAYIPRLPGELTPSTAPHQALPGGRERSLPEFVFLEATKRLGSAT</sequence>
<dbReference type="InterPro" id="IPR001611">
    <property type="entry name" value="Leu-rich_rpt"/>
</dbReference>
<dbReference type="InterPro" id="IPR033121">
    <property type="entry name" value="PEPTIDASE_A1"/>
</dbReference>
<keyword evidence="4 7" id="KW-0378">Hydrolase</keyword>
<dbReference type="EMBL" id="CAJNDS010000180">
    <property type="protein sequence ID" value="CAE7022908.1"/>
    <property type="molecule type" value="Genomic_DNA"/>
</dbReference>
<evidence type="ECO:0000256" key="3">
    <source>
        <dbReference type="ARBA" id="ARBA00022750"/>
    </source>
</evidence>
<dbReference type="Gene3D" id="2.40.70.10">
    <property type="entry name" value="Acid Proteases"/>
    <property type="match status" value="2"/>
</dbReference>
<dbReference type="Pfam" id="PF00026">
    <property type="entry name" value="Asp"/>
    <property type="match status" value="1"/>
</dbReference>
<feature type="active site" evidence="5">
    <location>
        <position position="748"/>
    </location>
</feature>
<evidence type="ECO:0000256" key="8">
    <source>
        <dbReference type="SAM" id="Phobius"/>
    </source>
</evidence>
<name>A0A812I7X6_9DINO</name>
<feature type="active site" evidence="5">
    <location>
        <position position="953"/>
    </location>
</feature>
<dbReference type="GO" id="GO:0004190">
    <property type="term" value="F:aspartic-type endopeptidase activity"/>
    <property type="evidence" value="ECO:0007669"/>
    <property type="project" value="UniProtKB-KW"/>
</dbReference>
<dbReference type="Pfam" id="PF13516">
    <property type="entry name" value="LRR_6"/>
    <property type="match status" value="1"/>
</dbReference>